<dbReference type="EMBL" id="JAKJSC010000001">
    <property type="protein sequence ID" value="MDE5416833.1"/>
    <property type="molecule type" value="Genomic_DNA"/>
</dbReference>
<sequence length="61" mass="6433">MPKLDGTGPDGTGFQKGRKLGKCTSNDMPTLLEKLGEGQGLKRKSGCGKGRGKRLKSNKSV</sequence>
<gene>
    <name evidence="2" type="ORF">L3049_02350</name>
</gene>
<reference evidence="2 3" key="1">
    <citation type="submission" date="2022-01" db="EMBL/GenBank/DDBJ databases">
        <title>Labilibaculum sp. nov, a marine bacterium isolated from Antarctica.</title>
        <authorList>
            <person name="Dai W."/>
        </authorList>
    </citation>
    <scope>NUCLEOTIDE SEQUENCE [LARGE SCALE GENOMIC DNA]</scope>
    <source>
        <strain evidence="2 3">DW002</strain>
    </source>
</reference>
<proteinExistence type="predicted"/>
<protein>
    <submittedName>
        <fullName evidence="2">DUF5320 domain-containing protein</fullName>
    </submittedName>
</protein>
<evidence type="ECO:0000256" key="1">
    <source>
        <dbReference type="SAM" id="MobiDB-lite"/>
    </source>
</evidence>
<dbReference type="Pfam" id="PF17253">
    <property type="entry name" value="DUF5320"/>
    <property type="match status" value="1"/>
</dbReference>
<feature type="compositionally biased region" description="Basic residues" evidence="1">
    <location>
        <begin position="41"/>
        <end position="61"/>
    </location>
</feature>
<name>A0ABT5VQQ2_9BACT</name>
<dbReference type="InterPro" id="IPR035205">
    <property type="entry name" value="DUF5320"/>
</dbReference>
<accession>A0ABT5VQQ2</accession>
<evidence type="ECO:0000313" key="2">
    <source>
        <dbReference type="EMBL" id="MDE5416833.1"/>
    </source>
</evidence>
<evidence type="ECO:0000313" key="3">
    <source>
        <dbReference type="Proteomes" id="UP001528920"/>
    </source>
</evidence>
<keyword evidence="3" id="KW-1185">Reference proteome</keyword>
<feature type="region of interest" description="Disordered" evidence="1">
    <location>
        <begin position="1"/>
        <end position="61"/>
    </location>
</feature>
<comment type="caution">
    <text evidence="2">The sequence shown here is derived from an EMBL/GenBank/DDBJ whole genome shotgun (WGS) entry which is preliminary data.</text>
</comment>
<organism evidence="2 3">
    <name type="scientific">Paralabilibaculum antarcticum</name>
    <dbReference type="NCBI Taxonomy" id="2912572"/>
    <lineage>
        <taxon>Bacteria</taxon>
        <taxon>Pseudomonadati</taxon>
        <taxon>Bacteroidota</taxon>
        <taxon>Bacteroidia</taxon>
        <taxon>Marinilabiliales</taxon>
        <taxon>Marinifilaceae</taxon>
        <taxon>Paralabilibaculum</taxon>
    </lineage>
</organism>
<dbReference type="Proteomes" id="UP001528920">
    <property type="component" value="Unassembled WGS sequence"/>
</dbReference>
<dbReference type="RefSeq" id="WP_275108171.1">
    <property type="nucleotide sequence ID" value="NZ_JAKJSC010000001.1"/>
</dbReference>